<keyword evidence="2" id="KW-1003">Cell membrane</keyword>
<evidence type="ECO:0000313" key="8">
    <source>
        <dbReference type="Proteomes" id="UP000007798"/>
    </source>
</evidence>
<dbReference type="Pfam" id="PF08395">
    <property type="entry name" value="7tm_7"/>
    <property type="match status" value="1"/>
</dbReference>
<evidence type="ECO:0000313" key="7">
    <source>
        <dbReference type="EMBL" id="KRF98701.1"/>
    </source>
</evidence>
<feature type="transmembrane region" description="Helical" evidence="6">
    <location>
        <begin position="41"/>
        <end position="62"/>
    </location>
</feature>
<keyword evidence="4 6" id="KW-1133">Transmembrane helix</keyword>
<keyword evidence="3 6" id="KW-0812">Transmembrane</keyword>
<dbReference type="Proteomes" id="UP000007798">
    <property type="component" value="Unassembled WGS sequence"/>
</dbReference>
<keyword evidence="5 6" id="KW-0472">Membrane</keyword>
<organism evidence="7 8">
    <name type="scientific">Drosophila willistoni</name>
    <name type="common">Fruit fly</name>
    <dbReference type="NCBI Taxonomy" id="7260"/>
    <lineage>
        <taxon>Eukaryota</taxon>
        <taxon>Metazoa</taxon>
        <taxon>Ecdysozoa</taxon>
        <taxon>Arthropoda</taxon>
        <taxon>Hexapoda</taxon>
        <taxon>Insecta</taxon>
        <taxon>Pterygota</taxon>
        <taxon>Neoptera</taxon>
        <taxon>Endopterygota</taxon>
        <taxon>Diptera</taxon>
        <taxon>Brachycera</taxon>
        <taxon>Muscomorpha</taxon>
        <taxon>Ephydroidea</taxon>
        <taxon>Drosophilidae</taxon>
        <taxon>Drosophila</taxon>
        <taxon>Sophophora</taxon>
    </lineage>
</organism>
<reference evidence="7 8" key="1">
    <citation type="journal article" date="2007" name="Nature">
        <title>Evolution of genes and genomes on the Drosophila phylogeny.</title>
        <authorList>
            <consortium name="Drosophila 12 Genomes Consortium"/>
            <person name="Clark A.G."/>
            <person name="Eisen M.B."/>
            <person name="Smith D.R."/>
            <person name="Bergman C.M."/>
            <person name="Oliver B."/>
            <person name="Markow T.A."/>
            <person name="Kaufman T.C."/>
            <person name="Kellis M."/>
            <person name="Gelbart W."/>
            <person name="Iyer V.N."/>
            <person name="Pollard D.A."/>
            <person name="Sackton T.B."/>
            <person name="Larracuente A.M."/>
            <person name="Singh N.D."/>
            <person name="Abad J.P."/>
            <person name="Abt D.N."/>
            <person name="Adryan B."/>
            <person name="Aguade M."/>
            <person name="Akashi H."/>
            <person name="Anderson W.W."/>
            <person name="Aquadro C.F."/>
            <person name="Ardell D.H."/>
            <person name="Arguello R."/>
            <person name="Artieri C.G."/>
            <person name="Barbash D.A."/>
            <person name="Barker D."/>
            <person name="Barsanti P."/>
            <person name="Batterham P."/>
            <person name="Batzoglou S."/>
            <person name="Begun D."/>
            <person name="Bhutkar A."/>
            <person name="Blanco E."/>
            <person name="Bosak S.A."/>
            <person name="Bradley R.K."/>
            <person name="Brand A.D."/>
            <person name="Brent M.R."/>
            <person name="Brooks A.N."/>
            <person name="Brown R.H."/>
            <person name="Butlin R.K."/>
            <person name="Caggese C."/>
            <person name="Calvi B.R."/>
            <person name="Bernardo de Carvalho A."/>
            <person name="Caspi A."/>
            <person name="Castrezana S."/>
            <person name="Celniker S.E."/>
            <person name="Chang J.L."/>
            <person name="Chapple C."/>
            <person name="Chatterji S."/>
            <person name="Chinwalla A."/>
            <person name="Civetta A."/>
            <person name="Clifton S.W."/>
            <person name="Comeron J.M."/>
            <person name="Costello J.C."/>
            <person name="Coyne J.A."/>
            <person name="Daub J."/>
            <person name="David R.G."/>
            <person name="Delcher A.L."/>
            <person name="Delehaunty K."/>
            <person name="Do C.B."/>
            <person name="Ebling H."/>
            <person name="Edwards K."/>
            <person name="Eickbush T."/>
            <person name="Evans J.D."/>
            <person name="Filipski A."/>
            <person name="Findeiss S."/>
            <person name="Freyhult E."/>
            <person name="Fulton L."/>
            <person name="Fulton R."/>
            <person name="Garcia A.C."/>
            <person name="Gardiner A."/>
            <person name="Garfield D.A."/>
            <person name="Garvin B.E."/>
            <person name="Gibson G."/>
            <person name="Gilbert D."/>
            <person name="Gnerre S."/>
            <person name="Godfrey J."/>
            <person name="Good R."/>
            <person name="Gotea V."/>
            <person name="Gravely B."/>
            <person name="Greenberg A.J."/>
            <person name="Griffiths-Jones S."/>
            <person name="Gross S."/>
            <person name="Guigo R."/>
            <person name="Gustafson E.A."/>
            <person name="Haerty W."/>
            <person name="Hahn M.W."/>
            <person name="Halligan D.L."/>
            <person name="Halpern A.L."/>
            <person name="Halter G.M."/>
            <person name="Han M.V."/>
            <person name="Heger A."/>
            <person name="Hillier L."/>
            <person name="Hinrichs A.S."/>
            <person name="Holmes I."/>
            <person name="Hoskins R.A."/>
            <person name="Hubisz M.J."/>
            <person name="Hultmark D."/>
            <person name="Huntley M.A."/>
            <person name="Jaffe D.B."/>
            <person name="Jagadeeshan S."/>
            <person name="Jeck W.R."/>
            <person name="Johnson J."/>
            <person name="Jones C.D."/>
            <person name="Jordan W.C."/>
            <person name="Karpen G.H."/>
            <person name="Kataoka E."/>
            <person name="Keightley P.D."/>
            <person name="Kheradpour P."/>
            <person name="Kirkness E.F."/>
            <person name="Koerich L.B."/>
            <person name="Kristiansen K."/>
            <person name="Kudrna D."/>
            <person name="Kulathinal R.J."/>
            <person name="Kumar S."/>
            <person name="Kwok R."/>
            <person name="Lander E."/>
            <person name="Langley C.H."/>
            <person name="Lapoint R."/>
            <person name="Lazzaro B.P."/>
            <person name="Lee S.J."/>
            <person name="Levesque L."/>
            <person name="Li R."/>
            <person name="Lin C.F."/>
            <person name="Lin M.F."/>
            <person name="Lindblad-Toh K."/>
            <person name="Llopart A."/>
            <person name="Long M."/>
            <person name="Low L."/>
            <person name="Lozovsky E."/>
            <person name="Lu J."/>
            <person name="Luo M."/>
            <person name="Machado C.A."/>
            <person name="Makalowski W."/>
            <person name="Marzo M."/>
            <person name="Matsuda M."/>
            <person name="Matzkin L."/>
            <person name="McAllister B."/>
            <person name="McBride C.S."/>
            <person name="McKernan B."/>
            <person name="McKernan K."/>
            <person name="Mendez-Lago M."/>
            <person name="Minx P."/>
            <person name="Mollenhauer M.U."/>
            <person name="Montooth K."/>
            <person name="Mount S.M."/>
            <person name="Mu X."/>
            <person name="Myers E."/>
            <person name="Negre B."/>
            <person name="Newfeld S."/>
            <person name="Nielsen R."/>
            <person name="Noor M.A."/>
            <person name="O'Grady P."/>
            <person name="Pachter L."/>
            <person name="Papaceit M."/>
            <person name="Parisi M.J."/>
            <person name="Parisi M."/>
            <person name="Parts L."/>
            <person name="Pedersen J.S."/>
            <person name="Pesole G."/>
            <person name="Phillippy A.M."/>
            <person name="Ponting C.P."/>
            <person name="Pop M."/>
            <person name="Porcelli D."/>
            <person name="Powell J.R."/>
            <person name="Prohaska S."/>
            <person name="Pruitt K."/>
            <person name="Puig M."/>
            <person name="Quesneville H."/>
            <person name="Ram K.R."/>
            <person name="Rand D."/>
            <person name="Rasmussen M.D."/>
            <person name="Reed L.K."/>
            <person name="Reenan R."/>
            <person name="Reily A."/>
            <person name="Remington K.A."/>
            <person name="Rieger T.T."/>
            <person name="Ritchie M.G."/>
            <person name="Robin C."/>
            <person name="Rogers Y.H."/>
            <person name="Rohde C."/>
            <person name="Rozas J."/>
            <person name="Rubenfield M.J."/>
            <person name="Ruiz A."/>
            <person name="Russo S."/>
            <person name="Salzberg S.L."/>
            <person name="Sanchez-Gracia A."/>
            <person name="Saranga D.J."/>
            <person name="Sato H."/>
            <person name="Schaeffer S.W."/>
            <person name="Schatz M.C."/>
            <person name="Schlenke T."/>
            <person name="Schwartz R."/>
            <person name="Segarra C."/>
            <person name="Singh R.S."/>
            <person name="Sirot L."/>
            <person name="Sirota M."/>
            <person name="Sisneros N.B."/>
            <person name="Smith C.D."/>
            <person name="Smith T.F."/>
            <person name="Spieth J."/>
            <person name="Stage D.E."/>
            <person name="Stark A."/>
            <person name="Stephan W."/>
            <person name="Strausberg R.L."/>
            <person name="Strempel S."/>
            <person name="Sturgill D."/>
            <person name="Sutton G."/>
            <person name="Sutton G.G."/>
            <person name="Tao W."/>
            <person name="Teichmann S."/>
            <person name="Tobari Y.N."/>
            <person name="Tomimura Y."/>
            <person name="Tsolas J.M."/>
            <person name="Valente V.L."/>
            <person name="Venter E."/>
            <person name="Venter J.C."/>
            <person name="Vicario S."/>
            <person name="Vieira F.G."/>
            <person name="Vilella A.J."/>
            <person name="Villasante A."/>
            <person name="Walenz B."/>
            <person name="Wang J."/>
            <person name="Wasserman M."/>
            <person name="Watts T."/>
            <person name="Wilson D."/>
            <person name="Wilson R.K."/>
            <person name="Wing R.A."/>
            <person name="Wolfner M.F."/>
            <person name="Wong A."/>
            <person name="Wong G.K."/>
            <person name="Wu C.I."/>
            <person name="Wu G."/>
            <person name="Yamamoto D."/>
            <person name="Yang H.P."/>
            <person name="Yang S.P."/>
            <person name="Yorke J.A."/>
            <person name="Yoshida K."/>
            <person name="Zdobnov E."/>
            <person name="Zhang P."/>
            <person name="Zhang Y."/>
            <person name="Zimin A.V."/>
            <person name="Baldwin J."/>
            <person name="Abdouelleil A."/>
            <person name="Abdulkadir J."/>
            <person name="Abebe A."/>
            <person name="Abera B."/>
            <person name="Abreu J."/>
            <person name="Acer S.C."/>
            <person name="Aftuck L."/>
            <person name="Alexander A."/>
            <person name="An P."/>
            <person name="Anderson E."/>
            <person name="Anderson S."/>
            <person name="Arachi H."/>
            <person name="Azer M."/>
            <person name="Bachantsang P."/>
            <person name="Barry A."/>
            <person name="Bayul T."/>
            <person name="Berlin A."/>
            <person name="Bessette D."/>
            <person name="Bloom T."/>
            <person name="Blye J."/>
            <person name="Boguslavskiy L."/>
            <person name="Bonnet C."/>
            <person name="Boukhgalter B."/>
            <person name="Bourzgui I."/>
            <person name="Brown A."/>
            <person name="Cahill P."/>
            <person name="Channer S."/>
            <person name="Cheshatsang Y."/>
            <person name="Chuda L."/>
            <person name="Citroen M."/>
            <person name="Collymore A."/>
            <person name="Cooke P."/>
            <person name="Costello M."/>
            <person name="D'Aco K."/>
            <person name="Daza R."/>
            <person name="De Haan G."/>
            <person name="DeGray S."/>
            <person name="DeMaso C."/>
            <person name="Dhargay N."/>
            <person name="Dooley K."/>
            <person name="Dooley E."/>
            <person name="Doricent M."/>
            <person name="Dorje P."/>
            <person name="Dorjee K."/>
            <person name="Dupes A."/>
            <person name="Elong R."/>
            <person name="Falk J."/>
            <person name="Farina A."/>
            <person name="Faro S."/>
            <person name="Ferguson D."/>
            <person name="Fisher S."/>
            <person name="Foley C.D."/>
            <person name="Franke A."/>
            <person name="Friedrich D."/>
            <person name="Gadbois L."/>
            <person name="Gearin G."/>
            <person name="Gearin C.R."/>
            <person name="Giannoukos G."/>
            <person name="Goode T."/>
            <person name="Graham J."/>
            <person name="Grandbois E."/>
            <person name="Grewal S."/>
            <person name="Gyaltsen K."/>
            <person name="Hafez N."/>
            <person name="Hagos B."/>
            <person name="Hall J."/>
            <person name="Henson C."/>
            <person name="Hollinger A."/>
            <person name="Honan T."/>
            <person name="Huard M.D."/>
            <person name="Hughes L."/>
            <person name="Hurhula B."/>
            <person name="Husby M.E."/>
            <person name="Kamat A."/>
            <person name="Kanga B."/>
            <person name="Kashin S."/>
            <person name="Khazanovich D."/>
            <person name="Kisner P."/>
            <person name="Lance K."/>
            <person name="Lara M."/>
            <person name="Lee W."/>
            <person name="Lennon N."/>
            <person name="Letendre F."/>
            <person name="LeVine R."/>
            <person name="Lipovsky A."/>
            <person name="Liu X."/>
            <person name="Liu J."/>
            <person name="Liu S."/>
            <person name="Lokyitsang T."/>
            <person name="Lokyitsang Y."/>
            <person name="Lubonja R."/>
            <person name="Lui A."/>
            <person name="MacDonald P."/>
            <person name="Magnisalis V."/>
            <person name="Maru K."/>
            <person name="Matthews C."/>
            <person name="McCusker W."/>
            <person name="McDonough S."/>
            <person name="Mehta T."/>
            <person name="Meldrim J."/>
            <person name="Meneus L."/>
            <person name="Mihai O."/>
            <person name="Mihalev A."/>
            <person name="Mihova T."/>
            <person name="Mittelman R."/>
            <person name="Mlenga V."/>
            <person name="Montmayeur A."/>
            <person name="Mulrain L."/>
            <person name="Navidi A."/>
            <person name="Naylor J."/>
            <person name="Negash T."/>
            <person name="Nguyen T."/>
            <person name="Nguyen N."/>
            <person name="Nicol R."/>
            <person name="Norbu C."/>
            <person name="Norbu N."/>
            <person name="Novod N."/>
            <person name="O'Neill B."/>
            <person name="Osman S."/>
            <person name="Markiewicz E."/>
            <person name="Oyono O.L."/>
            <person name="Patti C."/>
            <person name="Phunkhang P."/>
            <person name="Pierre F."/>
            <person name="Priest M."/>
            <person name="Raghuraman S."/>
            <person name="Rege F."/>
            <person name="Reyes R."/>
            <person name="Rise C."/>
            <person name="Rogov P."/>
            <person name="Ross K."/>
            <person name="Ryan E."/>
            <person name="Settipalli S."/>
            <person name="Shea T."/>
            <person name="Sherpa N."/>
            <person name="Shi L."/>
            <person name="Shih D."/>
            <person name="Sparrow T."/>
            <person name="Spaulding J."/>
            <person name="Stalker J."/>
            <person name="Stange-Thomann N."/>
            <person name="Stavropoulos S."/>
            <person name="Stone C."/>
            <person name="Strader C."/>
            <person name="Tesfaye S."/>
            <person name="Thomson T."/>
            <person name="Thoulutsang Y."/>
            <person name="Thoulutsang D."/>
            <person name="Topham K."/>
            <person name="Topping I."/>
            <person name="Tsamla T."/>
            <person name="Vassiliev H."/>
            <person name="Vo A."/>
            <person name="Wangchuk T."/>
            <person name="Wangdi T."/>
            <person name="Weiand M."/>
            <person name="Wilkinson J."/>
            <person name="Wilson A."/>
            <person name="Yadav S."/>
            <person name="Young G."/>
            <person name="Yu Q."/>
            <person name="Zembek L."/>
            <person name="Zhong D."/>
            <person name="Zimmer A."/>
            <person name="Zwirko Z."/>
            <person name="Jaffe D.B."/>
            <person name="Alvarez P."/>
            <person name="Brockman W."/>
            <person name="Butler J."/>
            <person name="Chin C."/>
            <person name="Gnerre S."/>
            <person name="Grabherr M."/>
            <person name="Kleber M."/>
            <person name="Mauceli E."/>
            <person name="MacCallum I."/>
        </authorList>
    </citation>
    <scope>NUCLEOTIDE SEQUENCE [LARGE SCALE GENOMIC DNA]</scope>
    <source>
        <strain evidence="8">Tucson 14030-0811.24</strain>
    </source>
</reference>
<evidence type="ECO:0000256" key="1">
    <source>
        <dbReference type="ARBA" id="ARBA00004651"/>
    </source>
</evidence>
<dbReference type="InParanoid" id="A0A0Q9WT12"/>
<evidence type="ECO:0000256" key="2">
    <source>
        <dbReference type="ARBA" id="ARBA00022475"/>
    </source>
</evidence>
<dbReference type="InterPro" id="IPR013604">
    <property type="entry name" value="7TM_chemorcpt"/>
</dbReference>
<proteinExistence type="predicted"/>
<comment type="subcellular location">
    <subcellularLocation>
        <location evidence="1">Cell membrane</location>
        <topology evidence="1">Multi-pass membrane protein</topology>
    </subcellularLocation>
</comment>
<name>A0A0Q9WT12_DROWI</name>
<keyword evidence="8" id="KW-1185">Reference proteome</keyword>
<protein>
    <submittedName>
        <fullName evidence="7">Uncharacterized protein</fullName>
    </submittedName>
</protein>
<sequence>MPDLVNCFLRVVYVYTWLLGLRNFDMDLNTGKTWTTRSGTFFAAVINILWFSLLPIQIFLYDASIKRAQVLYDYVFMLMSMIRIVGVFIILLMGWLRRCQIRNWTSELMQL</sequence>
<dbReference type="EMBL" id="CH963920">
    <property type="protein sequence ID" value="KRF98701.1"/>
    <property type="molecule type" value="Genomic_DNA"/>
</dbReference>
<dbReference type="GO" id="GO:0005886">
    <property type="term" value="C:plasma membrane"/>
    <property type="evidence" value="ECO:0007669"/>
    <property type="project" value="UniProtKB-SubCell"/>
</dbReference>
<evidence type="ECO:0000256" key="4">
    <source>
        <dbReference type="ARBA" id="ARBA00022989"/>
    </source>
</evidence>
<gene>
    <name evidence="7" type="primary">Dwil\GK26916</name>
    <name evidence="7" type="ORF">Dwil_GK26916</name>
</gene>
<evidence type="ECO:0000256" key="5">
    <source>
        <dbReference type="ARBA" id="ARBA00023136"/>
    </source>
</evidence>
<feature type="transmembrane region" description="Helical" evidence="6">
    <location>
        <begin position="74"/>
        <end position="96"/>
    </location>
</feature>
<dbReference type="AlphaFoldDB" id="A0A0Q9WT12"/>
<dbReference type="GO" id="GO:0050909">
    <property type="term" value="P:sensory perception of taste"/>
    <property type="evidence" value="ECO:0007669"/>
    <property type="project" value="InterPro"/>
</dbReference>
<evidence type="ECO:0000256" key="6">
    <source>
        <dbReference type="SAM" id="Phobius"/>
    </source>
</evidence>
<accession>A0A0Q9WT12</accession>
<evidence type="ECO:0000256" key="3">
    <source>
        <dbReference type="ARBA" id="ARBA00022692"/>
    </source>
</evidence>